<dbReference type="Pfam" id="PF00172">
    <property type="entry name" value="Zn_clus"/>
    <property type="match status" value="1"/>
</dbReference>
<feature type="region of interest" description="Disordered" evidence="5">
    <location>
        <begin position="49"/>
        <end position="120"/>
    </location>
</feature>
<evidence type="ECO:0000256" key="5">
    <source>
        <dbReference type="SAM" id="MobiDB-lite"/>
    </source>
</evidence>
<sequence>MPTKRVRQSERRRCVQACANCKRRKERCDGQQPCRRCVIRRVERDCAFASPPTAFDAPKGGSSSARTPDRLSSYPLPPLLPSHPSHPPSHSPSHPPSHSPSHPPSHPPHGTPAAHGHHAFNPYGQAAAASFHENGSVLSSHHHHRRASSQLSHLSQSTVVPQVSRLIADSKGRFMFIGDAANLAFVKVIRRLVRDRVGSCPFTDDPLRHIMVEATPEGRPRWAVTNPADVPAKPSPEQARYLLRWYLRATNCILDVFDEAELLEDLEHWLRGEPTTTIQDDEAMNCLFYLAFAIGAQRCPDGDRDRDADAERYFNYGRFLAVSYAMENPTNNTVRSYVLITVYLLGASRRNSAFMHLGVAVRAAYALGIHRRDGDIPARLFSAREKDTRERLWKALRVLDLFLSASLGRPLATSETRDTAPSSSSSSSSEGKGDGDGDGDGVHYSASLDLCAIFESILNDVYAKRMVSADALERISERHRRWAARFSDGLAADGMKPSRYVDAADGERYPNMGLYYLKKAYYWSIMLLSRPFLIDFVSRNIARSQASATAWGDDTHTHTHTPQSSQPSPSSQLLVHACVDSAIRTVDLLSSLISNKNVAKRHPFVINSAFVSALVLGLAIFGDLDATFPLDRGLDDARALLRKFSRHDPVASRELSIVEHLQGACVLYRERRARRKMECQGVLIGELFGTVHEGAPAATEMFRAGPSLFHRGAGGFGPGPGPGLGLVDHRHGDDSEVEAEAGEVSGVIQSVSLTTGSTDGPSMMDGEAGRGPNAPPMDMFLPMSPRTLLFDSYGQDMPFFPTMDASLAHLGYADDVMLSDTGVLLEPAC</sequence>
<protein>
    <recommendedName>
        <fullName evidence="6">Zn(2)-C6 fungal-type domain-containing protein</fullName>
    </recommendedName>
</protein>
<dbReference type="InterPro" id="IPR001138">
    <property type="entry name" value="Zn2Cys6_DnaBD"/>
</dbReference>
<dbReference type="PANTHER" id="PTHR47424:SF9">
    <property type="entry name" value="TAH-2"/>
    <property type="match status" value="1"/>
</dbReference>
<evidence type="ECO:0000259" key="6">
    <source>
        <dbReference type="PROSITE" id="PS50048"/>
    </source>
</evidence>
<dbReference type="CDD" id="cd12148">
    <property type="entry name" value="fungal_TF_MHR"/>
    <property type="match status" value="1"/>
</dbReference>
<organism evidence="7 8">
    <name type="scientific">Colletotrichum destructivum</name>
    <dbReference type="NCBI Taxonomy" id="34406"/>
    <lineage>
        <taxon>Eukaryota</taxon>
        <taxon>Fungi</taxon>
        <taxon>Dikarya</taxon>
        <taxon>Ascomycota</taxon>
        <taxon>Pezizomycotina</taxon>
        <taxon>Sordariomycetes</taxon>
        <taxon>Hypocreomycetidae</taxon>
        <taxon>Glomerellales</taxon>
        <taxon>Glomerellaceae</taxon>
        <taxon>Colletotrichum</taxon>
        <taxon>Colletotrichum destructivum species complex</taxon>
    </lineage>
</organism>
<dbReference type="Pfam" id="PF04082">
    <property type="entry name" value="Fungal_trans"/>
    <property type="match status" value="1"/>
</dbReference>
<proteinExistence type="predicted"/>
<keyword evidence="8" id="KW-1185">Reference proteome</keyword>
<reference evidence="8" key="1">
    <citation type="journal article" date="2023" name="bioRxiv">
        <title>Complete genome of the Medicago anthracnose fungus, Colletotrichum destructivum, reveals a mini-chromosome-like region within a core chromosome.</title>
        <authorList>
            <person name="Lapalu N."/>
            <person name="Simon A."/>
            <person name="Lu A."/>
            <person name="Plaumann P.-L."/>
            <person name="Amselem J."/>
            <person name="Pigne S."/>
            <person name="Auger A."/>
            <person name="Koch C."/>
            <person name="Dallery J.-F."/>
            <person name="O'Connell R.J."/>
        </authorList>
    </citation>
    <scope>NUCLEOTIDE SEQUENCE [LARGE SCALE GENOMIC DNA]</scope>
    <source>
        <strain evidence="8">CBS 520.97</strain>
    </source>
</reference>
<dbReference type="RefSeq" id="XP_062779508.1">
    <property type="nucleotide sequence ID" value="XM_062923457.1"/>
</dbReference>
<gene>
    <name evidence="7" type="ORF">CDEST_07298</name>
</gene>
<dbReference type="InterPro" id="IPR007219">
    <property type="entry name" value="XnlR_reg_dom"/>
</dbReference>
<dbReference type="PROSITE" id="PS00463">
    <property type="entry name" value="ZN2_CY6_FUNGAL_1"/>
    <property type="match status" value="1"/>
</dbReference>
<dbReference type="GeneID" id="87943801"/>
<dbReference type="SUPFAM" id="SSF57701">
    <property type="entry name" value="Zn2/Cys6 DNA-binding domain"/>
    <property type="match status" value="1"/>
</dbReference>
<dbReference type="Gene3D" id="4.10.240.10">
    <property type="entry name" value="Zn(2)-C6 fungal-type DNA-binding domain"/>
    <property type="match status" value="1"/>
</dbReference>
<feature type="compositionally biased region" description="Low complexity" evidence="5">
    <location>
        <begin position="148"/>
        <end position="157"/>
    </location>
</feature>
<keyword evidence="4" id="KW-0539">Nucleus</keyword>
<feature type="compositionally biased region" description="Pro residues" evidence="5">
    <location>
        <begin position="75"/>
        <end position="110"/>
    </location>
</feature>
<feature type="region of interest" description="Disordered" evidence="5">
    <location>
        <begin position="413"/>
        <end position="438"/>
    </location>
</feature>
<dbReference type="GO" id="GO:0005634">
    <property type="term" value="C:nucleus"/>
    <property type="evidence" value="ECO:0007669"/>
    <property type="project" value="TreeGrafter"/>
</dbReference>
<evidence type="ECO:0000313" key="8">
    <source>
        <dbReference type="Proteomes" id="UP001322277"/>
    </source>
</evidence>
<evidence type="ECO:0000256" key="3">
    <source>
        <dbReference type="ARBA" id="ARBA00023163"/>
    </source>
</evidence>
<dbReference type="CDD" id="cd00067">
    <property type="entry name" value="GAL4"/>
    <property type="match status" value="1"/>
</dbReference>
<dbReference type="PROSITE" id="PS50048">
    <property type="entry name" value="ZN2_CY6_FUNGAL_2"/>
    <property type="match status" value="1"/>
</dbReference>
<dbReference type="InterPro" id="IPR051127">
    <property type="entry name" value="Fungal_SecMet_Regulators"/>
</dbReference>
<dbReference type="PANTHER" id="PTHR47424">
    <property type="entry name" value="REGULATORY PROTEIN GAL4"/>
    <property type="match status" value="1"/>
</dbReference>
<dbReference type="GO" id="GO:0008270">
    <property type="term" value="F:zinc ion binding"/>
    <property type="evidence" value="ECO:0007669"/>
    <property type="project" value="InterPro"/>
</dbReference>
<evidence type="ECO:0000313" key="7">
    <source>
        <dbReference type="EMBL" id="WQF82284.1"/>
    </source>
</evidence>
<evidence type="ECO:0000256" key="2">
    <source>
        <dbReference type="ARBA" id="ARBA00023015"/>
    </source>
</evidence>
<keyword evidence="2" id="KW-0805">Transcription regulation</keyword>
<dbReference type="GO" id="GO:0000981">
    <property type="term" value="F:DNA-binding transcription factor activity, RNA polymerase II-specific"/>
    <property type="evidence" value="ECO:0007669"/>
    <property type="project" value="InterPro"/>
</dbReference>
<dbReference type="InterPro" id="IPR036864">
    <property type="entry name" value="Zn2-C6_fun-type_DNA-bd_sf"/>
</dbReference>
<evidence type="ECO:0000256" key="4">
    <source>
        <dbReference type="ARBA" id="ARBA00023242"/>
    </source>
</evidence>
<feature type="region of interest" description="Disordered" evidence="5">
    <location>
        <begin position="135"/>
        <end position="159"/>
    </location>
</feature>
<evidence type="ECO:0000256" key="1">
    <source>
        <dbReference type="ARBA" id="ARBA00022723"/>
    </source>
</evidence>
<accession>A0AAX4IHD8</accession>
<dbReference type="GO" id="GO:0006351">
    <property type="term" value="P:DNA-templated transcription"/>
    <property type="evidence" value="ECO:0007669"/>
    <property type="project" value="InterPro"/>
</dbReference>
<keyword evidence="1" id="KW-0479">Metal-binding</keyword>
<dbReference type="SMART" id="SM00906">
    <property type="entry name" value="Fungal_trans"/>
    <property type="match status" value="1"/>
</dbReference>
<dbReference type="KEGG" id="cdet:87943801"/>
<dbReference type="AlphaFoldDB" id="A0AAX4IHD8"/>
<dbReference type="GO" id="GO:0000435">
    <property type="term" value="P:positive regulation of transcription from RNA polymerase II promoter by galactose"/>
    <property type="evidence" value="ECO:0007669"/>
    <property type="project" value="TreeGrafter"/>
</dbReference>
<dbReference type="GO" id="GO:0000978">
    <property type="term" value="F:RNA polymerase II cis-regulatory region sequence-specific DNA binding"/>
    <property type="evidence" value="ECO:0007669"/>
    <property type="project" value="TreeGrafter"/>
</dbReference>
<feature type="domain" description="Zn(2)-C6 fungal-type" evidence="6">
    <location>
        <begin position="17"/>
        <end position="48"/>
    </location>
</feature>
<dbReference type="Proteomes" id="UP001322277">
    <property type="component" value="Chromosome 4"/>
</dbReference>
<dbReference type="SMART" id="SM00066">
    <property type="entry name" value="GAL4"/>
    <property type="match status" value="1"/>
</dbReference>
<keyword evidence="3" id="KW-0804">Transcription</keyword>
<name>A0AAX4IHD8_9PEZI</name>
<dbReference type="EMBL" id="CP137308">
    <property type="protein sequence ID" value="WQF82284.1"/>
    <property type="molecule type" value="Genomic_DNA"/>
</dbReference>